<keyword evidence="1" id="KW-0732">Signal</keyword>
<keyword evidence="3" id="KW-1185">Reference proteome</keyword>
<name>C4JQK3_UNCRE</name>
<gene>
    <name evidence="2" type="ORF">UREG_03348</name>
</gene>
<reference evidence="3" key="1">
    <citation type="journal article" date="2009" name="Genome Res.">
        <title>Comparative genomic analyses of the human fungal pathogens Coccidioides and their relatives.</title>
        <authorList>
            <person name="Sharpton T.J."/>
            <person name="Stajich J.E."/>
            <person name="Rounsley S.D."/>
            <person name="Gardner M.J."/>
            <person name="Wortman J.R."/>
            <person name="Jordar V.S."/>
            <person name="Maiti R."/>
            <person name="Kodira C.D."/>
            <person name="Neafsey D.E."/>
            <person name="Zeng Q."/>
            <person name="Hung C.-Y."/>
            <person name="McMahan C."/>
            <person name="Muszewska A."/>
            <person name="Grynberg M."/>
            <person name="Mandel M.A."/>
            <person name="Kellner E.M."/>
            <person name="Barker B.M."/>
            <person name="Galgiani J.N."/>
            <person name="Orbach M.J."/>
            <person name="Kirkland T.N."/>
            <person name="Cole G.T."/>
            <person name="Henn M.R."/>
            <person name="Birren B.W."/>
            <person name="Taylor J.W."/>
        </authorList>
    </citation>
    <scope>NUCLEOTIDE SEQUENCE [LARGE SCALE GENOMIC DNA]</scope>
    <source>
        <strain evidence="3">UAMH 1704</strain>
    </source>
</reference>
<dbReference type="OrthoDB" id="5365129at2759"/>
<organism evidence="2 3">
    <name type="scientific">Uncinocarpus reesii (strain UAMH 1704)</name>
    <dbReference type="NCBI Taxonomy" id="336963"/>
    <lineage>
        <taxon>Eukaryota</taxon>
        <taxon>Fungi</taxon>
        <taxon>Dikarya</taxon>
        <taxon>Ascomycota</taxon>
        <taxon>Pezizomycotina</taxon>
        <taxon>Eurotiomycetes</taxon>
        <taxon>Eurotiomycetidae</taxon>
        <taxon>Onygenales</taxon>
        <taxon>Onygenaceae</taxon>
        <taxon>Uncinocarpus</taxon>
    </lineage>
</organism>
<dbReference type="HOGENOM" id="CLU_046577_0_0_1"/>
<dbReference type="RefSeq" id="XP_002543831.1">
    <property type="nucleotide sequence ID" value="XM_002543785.1"/>
</dbReference>
<protein>
    <submittedName>
        <fullName evidence="2">Uncharacterized protein</fullName>
    </submittedName>
</protein>
<feature type="chain" id="PRO_5002939377" evidence="1">
    <location>
        <begin position="22"/>
        <end position="403"/>
    </location>
</feature>
<dbReference type="AlphaFoldDB" id="C4JQK3"/>
<dbReference type="VEuPathDB" id="FungiDB:UREG_03348"/>
<dbReference type="KEGG" id="ure:UREG_03348"/>
<dbReference type="InParanoid" id="C4JQK3"/>
<evidence type="ECO:0000313" key="2">
    <source>
        <dbReference type="EMBL" id="EEP78502.1"/>
    </source>
</evidence>
<dbReference type="OMA" id="DAVCIAW"/>
<dbReference type="Proteomes" id="UP000002058">
    <property type="component" value="Unassembled WGS sequence"/>
</dbReference>
<dbReference type="EMBL" id="CH476616">
    <property type="protein sequence ID" value="EEP78502.1"/>
    <property type="molecule type" value="Genomic_DNA"/>
</dbReference>
<proteinExistence type="predicted"/>
<sequence length="403" mass="45531">MPGQSWTLLVLFWGWEWLVQWYQDGFQIEKNQARRSSGNIPGVALWDVYGKRLGEAFGSNDRIENGSPRDVFVPHFRGIGEPLAEYVAISNGGIDAICIAWIAMAWNDAKYGWIGDVGQACGSDWYYTQTLLKESGKDGKREHRPRCVWIDRDGSNGFNAQGFSMHIIDFDVSGNDRKTQYQIYPETMCSRPRYHTYKHMVTQDGTYIFSPPLEYGPGLVDKDIKKVLVPGKPTSEKSLPLMVRDNFHGAPGRPRLTRRALERRSKFMRDVLVVSGWPQHKAEELCKSETSVGPDFASLSDKLFCDMEHKELWPLCTNGTITNACFDVSTKTMRGGGIGARDLISGRAIPEKSYSKIRVETMRLLRTLILYSSSIVPKYTFLASGLTVLIANISQLRAEYCRA</sequence>
<accession>C4JQK3</accession>
<dbReference type="eggNOG" id="ENOG502SNA7">
    <property type="taxonomic scope" value="Eukaryota"/>
</dbReference>
<dbReference type="GeneID" id="8440187"/>
<evidence type="ECO:0000313" key="3">
    <source>
        <dbReference type="Proteomes" id="UP000002058"/>
    </source>
</evidence>
<evidence type="ECO:0000256" key="1">
    <source>
        <dbReference type="SAM" id="SignalP"/>
    </source>
</evidence>
<feature type="signal peptide" evidence="1">
    <location>
        <begin position="1"/>
        <end position="21"/>
    </location>
</feature>